<dbReference type="InterPro" id="IPR003006">
    <property type="entry name" value="Ig/MHC_CS"/>
</dbReference>
<evidence type="ECO:0000259" key="13">
    <source>
        <dbReference type="PROSITE" id="PS50835"/>
    </source>
</evidence>
<evidence type="ECO:0000256" key="6">
    <source>
        <dbReference type="ARBA" id="ARBA00023130"/>
    </source>
</evidence>
<dbReference type="InterPro" id="IPR050160">
    <property type="entry name" value="MHC/Immunoglobulin"/>
</dbReference>
<sequence length="286" mass="31902">MVCLWLPRGPCVAAVILSLMMLSPPVALVRDPRPRFLEQLKAECHYLNGREHVWTLTRFIYNQEEFARFDSDSGKFLAVTELGQPIADYLNTQKDILDNYRATADRCRNNYALVDIFMVNLKRAQGDCVPHKDEPLQHHTLLVCSVSDFYPGSIEVRWFRNGEEEKTGIVSTGLIRNGDWTFQTLVMLEAVPQGGEVYTCRVDHPSWTSPVTVEWRARSTSAQKKMLSGVMGMALGLFILAVGLFVYVRNLRGMISVSGAGEGAESPTARSAGSRSECHMGPGLSN</sequence>
<dbReference type="Gene3D" id="2.60.40.10">
    <property type="entry name" value="Immunoglobulins"/>
    <property type="match status" value="1"/>
</dbReference>
<dbReference type="PROSITE" id="PS50835">
    <property type="entry name" value="IG_LIKE"/>
    <property type="match status" value="1"/>
</dbReference>
<keyword evidence="8" id="KW-0325">Glycoprotein</keyword>
<evidence type="ECO:0000256" key="2">
    <source>
        <dbReference type="ARBA" id="ARBA00007394"/>
    </source>
</evidence>
<comment type="caution">
    <text evidence="14">The sequence shown here is derived from an EMBL/GenBank/DDBJ whole genome shotgun (WGS) entry which is preliminary data.</text>
</comment>
<dbReference type="Pfam" id="PF07654">
    <property type="entry name" value="C1-set"/>
    <property type="match status" value="1"/>
</dbReference>
<dbReference type="Proteomes" id="UP001623349">
    <property type="component" value="Unassembled WGS sequence"/>
</dbReference>
<dbReference type="Pfam" id="PF00969">
    <property type="entry name" value="MHC_II_beta"/>
    <property type="match status" value="1"/>
</dbReference>
<feature type="transmembrane region" description="Helical" evidence="11">
    <location>
        <begin position="226"/>
        <end position="248"/>
    </location>
</feature>
<evidence type="ECO:0000256" key="12">
    <source>
        <dbReference type="SAM" id="SignalP"/>
    </source>
</evidence>
<evidence type="ECO:0000256" key="7">
    <source>
        <dbReference type="ARBA" id="ARBA00023136"/>
    </source>
</evidence>
<evidence type="ECO:0000256" key="10">
    <source>
        <dbReference type="SAM" id="MobiDB-lite"/>
    </source>
</evidence>
<feature type="domain" description="Ig-like" evidence="13">
    <location>
        <begin position="142"/>
        <end position="212"/>
    </location>
</feature>
<evidence type="ECO:0000256" key="11">
    <source>
        <dbReference type="SAM" id="Phobius"/>
    </source>
</evidence>
<evidence type="ECO:0000313" key="14">
    <source>
        <dbReference type="EMBL" id="GAB1300931.1"/>
    </source>
</evidence>
<keyword evidence="7 11" id="KW-0472">Membrane</keyword>
<dbReference type="InterPro" id="IPR011162">
    <property type="entry name" value="MHC_I/II-like_Ag-recog"/>
</dbReference>
<dbReference type="PANTHER" id="PTHR19944">
    <property type="entry name" value="MHC CLASS II-RELATED"/>
    <property type="match status" value="1"/>
</dbReference>
<evidence type="ECO:0000313" key="15">
    <source>
        <dbReference type="Proteomes" id="UP001623349"/>
    </source>
</evidence>
<dbReference type="InterPro" id="IPR007110">
    <property type="entry name" value="Ig-like_dom"/>
</dbReference>
<keyword evidence="3 11" id="KW-0812">Transmembrane</keyword>
<dbReference type="InterPro" id="IPR000353">
    <property type="entry name" value="MHC_II_b_N"/>
</dbReference>
<keyword evidence="5 11" id="KW-1133">Transmembrane helix</keyword>
<keyword evidence="4" id="KW-0391">Immunity</keyword>
<feature type="region of interest" description="Disordered" evidence="10">
    <location>
        <begin position="259"/>
        <end position="286"/>
    </location>
</feature>
<keyword evidence="12" id="KW-0732">Signal</keyword>
<evidence type="ECO:0000256" key="3">
    <source>
        <dbReference type="ARBA" id="ARBA00022692"/>
    </source>
</evidence>
<proteinExistence type="inferred from homology"/>
<dbReference type="Gene3D" id="3.10.320.10">
    <property type="entry name" value="Class II Histocompatibility Antigen, M Beta Chain, Chain B, domain 1"/>
    <property type="match status" value="1"/>
</dbReference>
<comment type="similarity">
    <text evidence="2">Belongs to the MHC class II family.</text>
</comment>
<dbReference type="PROSITE" id="PS00290">
    <property type="entry name" value="IG_MHC"/>
    <property type="match status" value="1"/>
</dbReference>
<feature type="chain" id="PRO_5046257750" evidence="12">
    <location>
        <begin position="29"/>
        <end position="286"/>
    </location>
</feature>
<keyword evidence="9" id="KW-0491">MHC II</keyword>
<dbReference type="SUPFAM" id="SSF48726">
    <property type="entry name" value="Immunoglobulin"/>
    <property type="match status" value="1"/>
</dbReference>
<dbReference type="SMART" id="SM00407">
    <property type="entry name" value="IGc1"/>
    <property type="match status" value="1"/>
</dbReference>
<evidence type="ECO:0000256" key="5">
    <source>
        <dbReference type="ARBA" id="ARBA00022989"/>
    </source>
</evidence>
<dbReference type="EMBL" id="BAAFST010000017">
    <property type="protein sequence ID" value="GAB1300931.1"/>
    <property type="molecule type" value="Genomic_DNA"/>
</dbReference>
<evidence type="ECO:0000256" key="8">
    <source>
        <dbReference type="ARBA" id="ARBA00023180"/>
    </source>
</evidence>
<dbReference type="SMART" id="SM00921">
    <property type="entry name" value="MHC_II_beta"/>
    <property type="match status" value="1"/>
</dbReference>
<dbReference type="SUPFAM" id="SSF54452">
    <property type="entry name" value="MHC antigen-recognition domain"/>
    <property type="match status" value="1"/>
</dbReference>
<reference evidence="14 15" key="1">
    <citation type="submission" date="2024-08" db="EMBL/GenBank/DDBJ databases">
        <title>The draft genome of Apodemus speciosus.</title>
        <authorList>
            <person name="Nabeshima K."/>
            <person name="Suzuki S."/>
            <person name="Onuma M."/>
        </authorList>
    </citation>
    <scope>NUCLEOTIDE SEQUENCE [LARGE SCALE GENOMIC DNA]</scope>
    <source>
        <strain evidence="14">IB14-021</strain>
    </source>
</reference>
<feature type="signal peptide" evidence="12">
    <location>
        <begin position="1"/>
        <end position="28"/>
    </location>
</feature>
<name>A0ABQ0FNY4_APOSI</name>
<dbReference type="InterPro" id="IPR013783">
    <property type="entry name" value="Ig-like_fold"/>
</dbReference>
<protein>
    <submittedName>
        <fullName evidence="14">Histocompatibility 2, class II antigen E beta2</fullName>
    </submittedName>
</protein>
<accession>A0ABQ0FNY4</accession>
<evidence type="ECO:0000256" key="4">
    <source>
        <dbReference type="ARBA" id="ARBA00022859"/>
    </source>
</evidence>
<dbReference type="InterPro" id="IPR036179">
    <property type="entry name" value="Ig-like_dom_sf"/>
</dbReference>
<evidence type="ECO:0000256" key="1">
    <source>
        <dbReference type="ARBA" id="ARBA00004479"/>
    </source>
</evidence>
<dbReference type="InterPro" id="IPR003597">
    <property type="entry name" value="Ig_C1-set"/>
</dbReference>
<evidence type="ECO:0000256" key="9">
    <source>
        <dbReference type="ARBA" id="ARBA00023182"/>
    </source>
</evidence>
<keyword evidence="15" id="KW-1185">Reference proteome</keyword>
<comment type="subcellular location">
    <subcellularLocation>
        <location evidence="1">Membrane</location>
        <topology evidence="1">Single-pass type I membrane protein</topology>
    </subcellularLocation>
</comment>
<gene>
    <name evidence="14" type="ORF">APTSU1_001616900</name>
</gene>
<keyword evidence="6" id="KW-1064">Adaptive immunity</keyword>
<dbReference type="PANTHER" id="PTHR19944:SF66">
    <property type="entry name" value="HISTOCOMPATIBILITY 2, CLASS II ANTIGEN E BETA2"/>
    <property type="match status" value="1"/>
</dbReference>
<dbReference type="InterPro" id="IPR014745">
    <property type="entry name" value="MHC_II_a/b_N"/>
</dbReference>
<organism evidence="14 15">
    <name type="scientific">Apodemus speciosus</name>
    <name type="common">Large Japanese field mouse</name>
    <dbReference type="NCBI Taxonomy" id="105296"/>
    <lineage>
        <taxon>Eukaryota</taxon>
        <taxon>Metazoa</taxon>
        <taxon>Chordata</taxon>
        <taxon>Craniata</taxon>
        <taxon>Vertebrata</taxon>
        <taxon>Euteleostomi</taxon>
        <taxon>Mammalia</taxon>
        <taxon>Eutheria</taxon>
        <taxon>Euarchontoglires</taxon>
        <taxon>Glires</taxon>
        <taxon>Rodentia</taxon>
        <taxon>Myomorpha</taxon>
        <taxon>Muroidea</taxon>
        <taxon>Muridae</taxon>
        <taxon>Murinae</taxon>
        <taxon>Apodemus</taxon>
    </lineage>
</organism>